<dbReference type="EMBL" id="JAULBC010000001">
    <property type="protein sequence ID" value="MEX6686591.1"/>
    <property type="molecule type" value="Genomic_DNA"/>
</dbReference>
<evidence type="ECO:0008006" key="3">
    <source>
        <dbReference type="Google" id="ProtNLM"/>
    </source>
</evidence>
<gene>
    <name evidence="1" type="ORF">QTN47_03745</name>
</gene>
<reference evidence="1 2" key="1">
    <citation type="submission" date="2023-07" db="EMBL/GenBank/DDBJ databases">
        <authorList>
            <person name="Lian W.-H."/>
        </authorList>
    </citation>
    <scope>NUCLEOTIDE SEQUENCE [LARGE SCALE GENOMIC DNA]</scope>
    <source>
        <strain evidence="1 2">SYSU DXS3180</strain>
    </source>
</reference>
<proteinExistence type="predicted"/>
<accession>A0ABV3Z9P5</accession>
<sequence length="54" mass="6654">MKLNKEWHLAHPMPKNATTEQRIEWHLEHAKNCKCRDIPDKLKEEMKKRKIKFD</sequence>
<dbReference type="RefSeq" id="WP_369327987.1">
    <property type="nucleotide sequence ID" value="NZ_JAULBC010000001.1"/>
</dbReference>
<protein>
    <recommendedName>
        <fullName evidence="3">HNH endonuclease</fullName>
    </recommendedName>
</protein>
<organism evidence="1 2">
    <name type="scientific">Danxiaibacter flavus</name>
    <dbReference type="NCBI Taxonomy" id="3049108"/>
    <lineage>
        <taxon>Bacteria</taxon>
        <taxon>Pseudomonadati</taxon>
        <taxon>Bacteroidota</taxon>
        <taxon>Chitinophagia</taxon>
        <taxon>Chitinophagales</taxon>
        <taxon>Chitinophagaceae</taxon>
        <taxon>Danxiaibacter</taxon>
    </lineage>
</organism>
<comment type="caution">
    <text evidence="1">The sequence shown here is derived from an EMBL/GenBank/DDBJ whole genome shotgun (WGS) entry which is preliminary data.</text>
</comment>
<evidence type="ECO:0000313" key="2">
    <source>
        <dbReference type="Proteomes" id="UP001560573"/>
    </source>
</evidence>
<name>A0ABV3Z9P5_9BACT</name>
<keyword evidence="2" id="KW-1185">Reference proteome</keyword>
<evidence type="ECO:0000313" key="1">
    <source>
        <dbReference type="EMBL" id="MEX6686591.1"/>
    </source>
</evidence>
<dbReference type="Proteomes" id="UP001560573">
    <property type="component" value="Unassembled WGS sequence"/>
</dbReference>